<keyword evidence="3" id="KW-0406">Ion transport</keyword>
<dbReference type="PANTHER" id="PTHR45715">
    <property type="entry name" value="ATPASE H+-TRANSPORTING V1 SUBUNIT E1A-RELATED"/>
    <property type="match status" value="1"/>
</dbReference>
<dbReference type="GO" id="GO:0033178">
    <property type="term" value="C:proton-transporting two-sector ATPase complex, catalytic domain"/>
    <property type="evidence" value="ECO:0007669"/>
    <property type="project" value="InterPro"/>
</dbReference>
<dbReference type="InterPro" id="IPR002842">
    <property type="entry name" value="ATPase_V1_Esu"/>
</dbReference>
<evidence type="ECO:0000256" key="2">
    <source>
        <dbReference type="ARBA" id="ARBA00022448"/>
    </source>
</evidence>
<organism evidence="4 5">
    <name type="scientific">Rhipicephalus microplus</name>
    <name type="common">Cattle tick</name>
    <name type="synonym">Boophilus microplus</name>
    <dbReference type="NCBI Taxonomy" id="6941"/>
    <lineage>
        <taxon>Eukaryota</taxon>
        <taxon>Metazoa</taxon>
        <taxon>Ecdysozoa</taxon>
        <taxon>Arthropoda</taxon>
        <taxon>Chelicerata</taxon>
        <taxon>Arachnida</taxon>
        <taxon>Acari</taxon>
        <taxon>Parasitiformes</taxon>
        <taxon>Ixodida</taxon>
        <taxon>Ixodoidea</taxon>
        <taxon>Ixodidae</taxon>
        <taxon>Rhipicephalinae</taxon>
        <taxon>Rhipicephalus</taxon>
        <taxon>Boophilus</taxon>
    </lineage>
</organism>
<evidence type="ECO:0000256" key="1">
    <source>
        <dbReference type="ARBA" id="ARBA00005901"/>
    </source>
</evidence>
<dbReference type="AlphaFoldDB" id="A0A9J6F127"/>
<comment type="similarity">
    <text evidence="1">Belongs to the V-ATPase E subunit family.</text>
</comment>
<evidence type="ECO:0000256" key="3">
    <source>
        <dbReference type="ARBA" id="ARBA00023065"/>
    </source>
</evidence>
<dbReference type="InterPro" id="IPR038495">
    <property type="entry name" value="ATPase_E_C"/>
</dbReference>
<comment type="caution">
    <text evidence="4">The sequence shown here is derived from an EMBL/GenBank/DDBJ whole genome shotgun (WGS) entry which is preliminary data.</text>
</comment>
<dbReference type="Gene3D" id="3.30.2320.30">
    <property type="entry name" value="ATP synthase, E subunit, C-terminal"/>
    <property type="match status" value="1"/>
</dbReference>
<evidence type="ECO:0000313" key="4">
    <source>
        <dbReference type="EMBL" id="KAH8040355.1"/>
    </source>
</evidence>
<evidence type="ECO:0000313" key="5">
    <source>
        <dbReference type="Proteomes" id="UP000821866"/>
    </source>
</evidence>
<dbReference type="GO" id="GO:0046961">
    <property type="term" value="F:proton-transporting ATPase activity, rotational mechanism"/>
    <property type="evidence" value="ECO:0007669"/>
    <property type="project" value="InterPro"/>
</dbReference>
<sequence>MKQIHEEYSSSSVCLLHTRCSHIRNRMSTIARNPTTSPNKFCGIVSVVYVTITNESEAYTLQPSGSFEILMDHVVVMGRKKDVALVKAVSESAAKKFRDVAKFKVTVSVDTKNFLPEACFGGVVLSASKGRIIVTNTLDSRLELISQRMQPEIRAGLFGTNPRRKYFD</sequence>
<gene>
    <name evidence="4" type="ORF">HPB51_010135</name>
</gene>
<dbReference type="Pfam" id="PF01991">
    <property type="entry name" value="vATP-synt_E"/>
    <property type="match status" value="1"/>
</dbReference>
<name>A0A9J6F127_RHIMP</name>
<keyword evidence="5" id="KW-1185">Reference proteome</keyword>
<proteinExistence type="inferred from homology"/>
<dbReference type="Proteomes" id="UP000821866">
    <property type="component" value="Chromosome 1"/>
</dbReference>
<dbReference type="SUPFAM" id="SSF160527">
    <property type="entry name" value="V-type ATPase subunit E-like"/>
    <property type="match status" value="1"/>
</dbReference>
<reference evidence="4" key="1">
    <citation type="journal article" date="2020" name="Cell">
        <title>Large-Scale Comparative Analyses of Tick Genomes Elucidate Their Genetic Diversity and Vector Capacities.</title>
        <authorList>
            <consortium name="Tick Genome and Microbiome Consortium (TIGMIC)"/>
            <person name="Jia N."/>
            <person name="Wang J."/>
            <person name="Shi W."/>
            <person name="Du L."/>
            <person name="Sun Y."/>
            <person name="Zhan W."/>
            <person name="Jiang J.F."/>
            <person name="Wang Q."/>
            <person name="Zhang B."/>
            <person name="Ji P."/>
            <person name="Bell-Sakyi L."/>
            <person name="Cui X.M."/>
            <person name="Yuan T.T."/>
            <person name="Jiang B.G."/>
            <person name="Yang W.F."/>
            <person name="Lam T.T."/>
            <person name="Chang Q.C."/>
            <person name="Ding S.J."/>
            <person name="Wang X.J."/>
            <person name="Zhu J.G."/>
            <person name="Ruan X.D."/>
            <person name="Zhao L."/>
            <person name="Wei J.T."/>
            <person name="Ye R.Z."/>
            <person name="Que T.C."/>
            <person name="Du C.H."/>
            <person name="Zhou Y.H."/>
            <person name="Cheng J.X."/>
            <person name="Dai P.F."/>
            <person name="Guo W.B."/>
            <person name="Han X.H."/>
            <person name="Huang E.J."/>
            <person name="Li L.F."/>
            <person name="Wei W."/>
            <person name="Gao Y.C."/>
            <person name="Liu J.Z."/>
            <person name="Shao H.Z."/>
            <person name="Wang X."/>
            <person name="Wang C.C."/>
            <person name="Yang T.C."/>
            <person name="Huo Q.B."/>
            <person name="Li W."/>
            <person name="Chen H.Y."/>
            <person name="Chen S.E."/>
            <person name="Zhou L.G."/>
            <person name="Ni X.B."/>
            <person name="Tian J.H."/>
            <person name="Sheng Y."/>
            <person name="Liu T."/>
            <person name="Pan Y.S."/>
            <person name="Xia L.Y."/>
            <person name="Li J."/>
            <person name="Zhao F."/>
            <person name="Cao W.C."/>
        </authorList>
    </citation>
    <scope>NUCLEOTIDE SEQUENCE</scope>
    <source>
        <strain evidence="4">Rmic-2018</strain>
    </source>
</reference>
<accession>A0A9J6F127</accession>
<protein>
    <submittedName>
        <fullName evidence="4">Uncharacterized protein</fullName>
    </submittedName>
</protein>
<dbReference type="EMBL" id="JABSTU010000001">
    <property type="protein sequence ID" value="KAH8040355.1"/>
    <property type="molecule type" value="Genomic_DNA"/>
</dbReference>
<reference evidence="4" key="2">
    <citation type="submission" date="2021-09" db="EMBL/GenBank/DDBJ databases">
        <authorList>
            <person name="Jia N."/>
            <person name="Wang J."/>
            <person name="Shi W."/>
            <person name="Du L."/>
            <person name="Sun Y."/>
            <person name="Zhan W."/>
            <person name="Jiang J."/>
            <person name="Wang Q."/>
            <person name="Zhang B."/>
            <person name="Ji P."/>
            <person name="Sakyi L.B."/>
            <person name="Cui X."/>
            <person name="Yuan T."/>
            <person name="Jiang B."/>
            <person name="Yang W."/>
            <person name="Lam T.T.-Y."/>
            <person name="Chang Q."/>
            <person name="Ding S."/>
            <person name="Wang X."/>
            <person name="Zhu J."/>
            <person name="Ruan X."/>
            <person name="Zhao L."/>
            <person name="Wei J."/>
            <person name="Que T."/>
            <person name="Du C."/>
            <person name="Cheng J."/>
            <person name="Dai P."/>
            <person name="Han X."/>
            <person name="Huang E."/>
            <person name="Gao Y."/>
            <person name="Liu J."/>
            <person name="Shao H."/>
            <person name="Ye R."/>
            <person name="Li L."/>
            <person name="Wei W."/>
            <person name="Wang X."/>
            <person name="Wang C."/>
            <person name="Huo Q."/>
            <person name="Li W."/>
            <person name="Guo W."/>
            <person name="Chen H."/>
            <person name="Chen S."/>
            <person name="Zhou L."/>
            <person name="Zhou L."/>
            <person name="Ni X."/>
            <person name="Tian J."/>
            <person name="Zhou Y."/>
            <person name="Sheng Y."/>
            <person name="Liu T."/>
            <person name="Pan Y."/>
            <person name="Xia L."/>
            <person name="Li J."/>
            <person name="Zhao F."/>
            <person name="Cao W."/>
        </authorList>
    </citation>
    <scope>NUCLEOTIDE SEQUENCE</scope>
    <source>
        <strain evidence="4">Rmic-2018</strain>
        <tissue evidence="4">Larvae</tissue>
    </source>
</reference>
<keyword evidence="2" id="KW-0813">Transport</keyword>